<comment type="caution">
    <text evidence="1">The sequence shown here is derived from an EMBL/GenBank/DDBJ whole genome shotgun (WGS) entry which is preliminary data.</text>
</comment>
<dbReference type="EMBL" id="LCMM01000050">
    <property type="protein sequence ID" value="KKU36353.1"/>
    <property type="molecule type" value="Genomic_DNA"/>
</dbReference>
<organism evidence="1 2">
    <name type="scientific">Candidatus Azambacteria bacterium GW2011_GWF2_46_32</name>
    <dbReference type="NCBI Taxonomy" id="1618628"/>
    <lineage>
        <taxon>Bacteria</taxon>
        <taxon>Candidatus Azamiibacteriota</taxon>
    </lineage>
</organism>
<sequence length="46" mass="5390">MKKLGEEKLPINEKKIFSLLEKAEKSCQADAVQIVNKALLFRKRRF</sequence>
<dbReference type="Proteomes" id="UP000034856">
    <property type="component" value="Unassembled WGS sequence"/>
</dbReference>
<dbReference type="AlphaFoldDB" id="A0A0G1S239"/>
<name>A0A0G1S239_9BACT</name>
<accession>A0A0G1S239</accession>
<evidence type="ECO:0000313" key="2">
    <source>
        <dbReference type="Proteomes" id="UP000034856"/>
    </source>
</evidence>
<reference evidence="1 2" key="1">
    <citation type="journal article" date="2015" name="Nature">
        <title>rRNA introns, odd ribosomes, and small enigmatic genomes across a large radiation of phyla.</title>
        <authorList>
            <person name="Brown C.T."/>
            <person name="Hug L.A."/>
            <person name="Thomas B.C."/>
            <person name="Sharon I."/>
            <person name="Castelle C.J."/>
            <person name="Singh A."/>
            <person name="Wilkins M.J."/>
            <person name="Williams K.H."/>
            <person name="Banfield J.F."/>
        </authorList>
    </citation>
    <scope>NUCLEOTIDE SEQUENCE [LARGE SCALE GENOMIC DNA]</scope>
</reference>
<evidence type="ECO:0000313" key="1">
    <source>
        <dbReference type="EMBL" id="KKU36353.1"/>
    </source>
</evidence>
<proteinExistence type="predicted"/>
<protein>
    <submittedName>
        <fullName evidence="1">Uncharacterized protein</fullName>
    </submittedName>
</protein>
<gene>
    <name evidence="1" type="ORF">UX51_C0050G0004</name>
</gene>